<name>A0A238D2S9_THIDL</name>
<dbReference type="SUPFAM" id="SSF46785">
    <property type="entry name" value="Winged helix' DNA-binding domain"/>
    <property type="match status" value="1"/>
</dbReference>
<evidence type="ECO:0000256" key="3">
    <source>
        <dbReference type="ARBA" id="ARBA00023125"/>
    </source>
</evidence>
<evidence type="ECO:0000259" key="5">
    <source>
        <dbReference type="PROSITE" id="PS50931"/>
    </source>
</evidence>
<evidence type="ECO:0000313" key="6">
    <source>
        <dbReference type="EMBL" id="SBP87563.1"/>
    </source>
</evidence>
<dbReference type="InterPro" id="IPR005119">
    <property type="entry name" value="LysR_subst-bd"/>
</dbReference>
<dbReference type="GO" id="GO:0003700">
    <property type="term" value="F:DNA-binding transcription factor activity"/>
    <property type="evidence" value="ECO:0007669"/>
    <property type="project" value="InterPro"/>
</dbReference>
<keyword evidence="2" id="KW-0805">Transcription regulation</keyword>
<dbReference type="EMBL" id="FLMQ01000055">
    <property type="protein sequence ID" value="SBP87563.1"/>
    <property type="molecule type" value="Genomic_DNA"/>
</dbReference>
<dbReference type="PANTHER" id="PTHR30537:SF72">
    <property type="entry name" value="LYSR FAMILY TRANSCRIPTIONAL REGULATOR"/>
    <property type="match status" value="1"/>
</dbReference>
<dbReference type="Gene3D" id="1.10.10.10">
    <property type="entry name" value="Winged helix-like DNA-binding domain superfamily/Winged helix DNA-binding domain"/>
    <property type="match status" value="1"/>
</dbReference>
<comment type="similarity">
    <text evidence="1">Belongs to the LysR transcriptional regulatory family.</text>
</comment>
<accession>A0A238D2S9</accession>
<gene>
    <name evidence="6" type="ORF">THIARS_60276</name>
</gene>
<feature type="domain" description="HTH lysR-type" evidence="5">
    <location>
        <begin position="1"/>
        <end position="59"/>
    </location>
</feature>
<dbReference type="InterPro" id="IPR036390">
    <property type="entry name" value="WH_DNA-bd_sf"/>
</dbReference>
<organism evidence="6 7">
    <name type="scientific">Thiomonas delicata</name>
    <name type="common">Thiomonas cuprina</name>
    <dbReference type="NCBI Taxonomy" id="364030"/>
    <lineage>
        <taxon>Bacteria</taxon>
        <taxon>Pseudomonadati</taxon>
        <taxon>Pseudomonadota</taxon>
        <taxon>Betaproteobacteria</taxon>
        <taxon>Burkholderiales</taxon>
        <taxon>Thiomonas</taxon>
    </lineage>
</organism>
<evidence type="ECO:0000256" key="4">
    <source>
        <dbReference type="ARBA" id="ARBA00023163"/>
    </source>
</evidence>
<dbReference type="GO" id="GO:0043565">
    <property type="term" value="F:sequence-specific DNA binding"/>
    <property type="evidence" value="ECO:0007669"/>
    <property type="project" value="TreeGrafter"/>
</dbReference>
<keyword evidence="4" id="KW-0804">Transcription</keyword>
<protein>
    <submittedName>
        <fullName evidence="6">Transcriptional regulator, LysR family</fullName>
    </submittedName>
</protein>
<dbReference type="Pfam" id="PF00126">
    <property type="entry name" value="HTH_1"/>
    <property type="match status" value="1"/>
</dbReference>
<sequence length="299" mass="33102">MDNLSGLAAFVRAAETLSFVAAGRDLGLSASAVGKSIARLEKHLGVRLFHRTTRQISLTDEGMTFFVRCRSALQEIEDAEAELSKAKGTPRGRLKISLPTIGYRLLLPVIPQFRHAYPEIDLEFDFSDRLVDVINEGFDAVIRSGPLSDSTLTAKPLCPYRFIVCASPAYFVQYGALGNARDLANHVCLRFKYPSSGKLQEWLLNGVSVLQGQSASVRSQQLVFNNTEAVLSAALQGLGIAYVPDFVAREPLAEGKLRPVLESASTRQGMFQILWATNRHMVPRLRVFIDFLGQHLHRE</sequence>
<dbReference type="PANTHER" id="PTHR30537">
    <property type="entry name" value="HTH-TYPE TRANSCRIPTIONAL REGULATOR"/>
    <property type="match status" value="1"/>
</dbReference>
<dbReference type="OrthoDB" id="9110639at2"/>
<dbReference type="InterPro" id="IPR058163">
    <property type="entry name" value="LysR-type_TF_proteobact-type"/>
</dbReference>
<reference evidence="6 7" key="1">
    <citation type="submission" date="2016-06" db="EMBL/GenBank/DDBJ databases">
        <authorList>
            <person name="Kjaerup R.B."/>
            <person name="Dalgaard T.S."/>
            <person name="Juul-Madsen H.R."/>
        </authorList>
    </citation>
    <scope>NUCLEOTIDE SEQUENCE [LARGE SCALE GENOMIC DNA]</scope>
    <source>
        <strain evidence="6 7">DSM 16361</strain>
    </source>
</reference>
<dbReference type="SUPFAM" id="SSF53850">
    <property type="entry name" value="Periplasmic binding protein-like II"/>
    <property type="match status" value="1"/>
</dbReference>
<evidence type="ECO:0000256" key="1">
    <source>
        <dbReference type="ARBA" id="ARBA00009437"/>
    </source>
</evidence>
<dbReference type="Pfam" id="PF03466">
    <property type="entry name" value="LysR_substrate"/>
    <property type="match status" value="1"/>
</dbReference>
<keyword evidence="7" id="KW-1185">Reference proteome</keyword>
<dbReference type="AlphaFoldDB" id="A0A238D2S9"/>
<dbReference type="GO" id="GO:0006351">
    <property type="term" value="P:DNA-templated transcription"/>
    <property type="evidence" value="ECO:0007669"/>
    <property type="project" value="TreeGrafter"/>
</dbReference>
<dbReference type="RefSeq" id="WP_094159820.1">
    <property type="nucleotide sequence ID" value="NZ_LT592170.1"/>
</dbReference>
<dbReference type="InterPro" id="IPR000847">
    <property type="entry name" value="LysR_HTH_N"/>
</dbReference>
<keyword evidence="3" id="KW-0238">DNA-binding</keyword>
<dbReference type="FunFam" id="1.10.10.10:FF:000001">
    <property type="entry name" value="LysR family transcriptional regulator"/>
    <property type="match status" value="1"/>
</dbReference>
<dbReference type="CDD" id="cd08476">
    <property type="entry name" value="PBP2_CrgA_like_7"/>
    <property type="match status" value="1"/>
</dbReference>
<dbReference type="Proteomes" id="UP000214566">
    <property type="component" value="Unassembled WGS sequence"/>
</dbReference>
<evidence type="ECO:0000313" key="7">
    <source>
        <dbReference type="Proteomes" id="UP000214566"/>
    </source>
</evidence>
<evidence type="ECO:0000256" key="2">
    <source>
        <dbReference type="ARBA" id="ARBA00023015"/>
    </source>
</evidence>
<dbReference type="InterPro" id="IPR036388">
    <property type="entry name" value="WH-like_DNA-bd_sf"/>
</dbReference>
<dbReference type="Gene3D" id="3.40.190.290">
    <property type="match status" value="1"/>
</dbReference>
<proteinExistence type="inferred from homology"/>
<dbReference type="PROSITE" id="PS50931">
    <property type="entry name" value="HTH_LYSR"/>
    <property type="match status" value="1"/>
</dbReference>